<dbReference type="GeneID" id="85016004"/>
<evidence type="ECO:0000256" key="5">
    <source>
        <dbReference type="ARBA" id="ARBA00022840"/>
    </source>
</evidence>
<dbReference type="EC" id="2.7.1.71" evidence="7"/>
<dbReference type="PRINTS" id="PR01100">
    <property type="entry name" value="SHIKIMTKNASE"/>
</dbReference>
<evidence type="ECO:0000256" key="6">
    <source>
        <dbReference type="ARBA" id="ARBA00023141"/>
    </source>
</evidence>
<proteinExistence type="inferred from homology"/>
<evidence type="ECO:0000256" key="7">
    <source>
        <dbReference type="HAMAP-Rule" id="MF_00109"/>
    </source>
</evidence>
<dbReference type="GO" id="GO:0009423">
    <property type="term" value="P:chorismate biosynthetic process"/>
    <property type="evidence" value="ECO:0007669"/>
    <property type="project" value="UniProtKB-UniRule"/>
</dbReference>
<dbReference type="UniPathway" id="UPA00053">
    <property type="reaction ID" value="UER00088"/>
</dbReference>
<gene>
    <name evidence="7" type="primary">aroK</name>
    <name evidence="8" type="ORF">SAMN05444420_10870</name>
</gene>
<keyword evidence="6 7" id="KW-0057">Aromatic amino acid biosynthesis</keyword>
<dbReference type="GO" id="GO:0005524">
    <property type="term" value="F:ATP binding"/>
    <property type="evidence" value="ECO:0007669"/>
    <property type="project" value="UniProtKB-UniRule"/>
</dbReference>
<comment type="catalytic activity">
    <reaction evidence="7">
        <text>shikimate + ATP = 3-phosphoshikimate + ADP + H(+)</text>
        <dbReference type="Rhea" id="RHEA:13121"/>
        <dbReference type="ChEBI" id="CHEBI:15378"/>
        <dbReference type="ChEBI" id="CHEBI:30616"/>
        <dbReference type="ChEBI" id="CHEBI:36208"/>
        <dbReference type="ChEBI" id="CHEBI:145989"/>
        <dbReference type="ChEBI" id="CHEBI:456216"/>
        <dbReference type="EC" id="2.7.1.71"/>
    </reaction>
</comment>
<dbReference type="GO" id="GO:0004765">
    <property type="term" value="F:shikimate kinase activity"/>
    <property type="evidence" value="ECO:0007669"/>
    <property type="project" value="UniProtKB-UniRule"/>
</dbReference>
<name>A0A1H2Z0F3_9FLAO</name>
<dbReference type="GO" id="GO:0008652">
    <property type="term" value="P:amino acid biosynthetic process"/>
    <property type="evidence" value="ECO:0007669"/>
    <property type="project" value="UniProtKB-KW"/>
</dbReference>
<feature type="binding site" evidence="7">
    <location>
        <position position="81"/>
    </location>
    <ligand>
        <name>substrate</name>
    </ligand>
</feature>
<dbReference type="EMBL" id="FNND01000008">
    <property type="protein sequence ID" value="SDX10279.1"/>
    <property type="molecule type" value="Genomic_DNA"/>
</dbReference>
<dbReference type="PANTHER" id="PTHR21087">
    <property type="entry name" value="SHIKIMATE KINASE"/>
    <property type="match status" value="1"/>
</dbReference>
<keyword evidence="7" id="KW-0963">Cytoplasm</keyword>
<feature type="binding site" evidence="7">
    <location>
        <begin position="12"/>
        <end position="17"/>
    </location>
    <ligand>
        <name>ATP</name>
        <dbReference type="ChEBI" id="CHEBI:30616"/>
    </ligand>
</feature>
<dbReference type="RefSeq" id="WP_016421147.1">
    <property type="nucleotide sequence ID" value="NZ_FNND01000008.1"/>
</dbReference>
<evidence type="ECO:0000313" key="8">
    <source>
        <dbReference type="EMBL" id="SDX10279.1"/>
    </source>
</evidence>
<comment type="subunit">
    <text evidence="7">Monomer.</text>
</comment>
<evidence type="ECO:0000256" key="4">
    <source>
        <dbReference type="ARBA" id="ARBA00022777"/>
    </source>
</evidence>
<keyword evidence="9" id="KW-1185">Reference proteome</keyword>
<feature type="binding site" evidence="7">
    <location>
        <position position="143"/>
    </location>
    <ligand>
        <name>substrate</name>
    </ligand>
</feature>
<sequence length="173" mass="19666">MKEKIILLGYMGSGKSTIGQLLAHALDLPFEDLDSFIERKEGKKISEIFALKGEIYFRKQEQAYLSELLDSPTPMVIALGGGTPCYGKAMELIRAASPYSFYLQLPTSELMARLLPEKAKRPLIAHLSFEDIEEFLNKHLFERFPFYTQAHFILPCHGLSPTEIVEKIKTQIK</sequence>
<comment type="subcellular location">
    <subcellularLocation>
        <location evidence="7">Cytoplasm</location>
    </subcellularLocation>
</comment>
<dbReference type="PANTHER" id="PTHR21087:SF16">
    <property type="entry name" value="SHIKIMATE KINASE 1, CHLOROPLASTIC"/>
    <property type="match status" value="1"/>
</dbReference>
<comment type="caution">
    <text evidence="8">The sequence shown here is derived from an EMBL/GenBank/DDBJ whole genome shotgun (WGS) entry which is preliminary data.</text>
</comment>
<feature type="binding site" evidence="7">
    <location>
        <position position="58"/>
    </location>
    <ligand>
        <name>substrate</name>
    </ligand>
</feature>
<reference evidence="8 9" key="1">
    <citation type="submission" date="2016-10" db="EMBL/GenBank/DDBJ databases">
        <authorList>
            <person name="Varghese N."/>
            <person name="Submissions S."/>
        </authorList>
    </citation>
    <scope>NUCLEOTIDE SEQUENCE [LARGE SCALE GENOMIC DNA]</scope>
    <source>
        <strain evidence="8 9">DSM 11449</strain>
    </source>
</reference>
<comment type="similarity">
    <text evidence="7">Belongs to the shikimate kinase family.</text>
</comment>
<keyword evidence="1 7" id="KW-0028">Amino-acid biosynthesis</keyword>
<keyword evidence="7" id="KW-0479">Metal-binding</keyword>
<dbReference type="InterPro" id="IPR031322">
    <property type="entry name" value="Shikimate/glucono_kinase"/>
</dbReference>
<evidence type="ECO:0000256" key="3">
    <source>
        <dbReference type="ARBA" id="ARBA00022741"/>
    </source>
</evidence>
<dbReference type="CDD" id="cd00464">
    <property type="entry name" value="SK"/>
    <property type="match status" value="1"/>
</dbReference>
<dbReference type="Gene3D" id="3.40.50.300">
    <property type="entry name" value="P-loop containing nucleotide triphosphate hydrolases"/>
    <property type="match status" value="1"/>
</dbReference>
<accession>A0A1H2Z0F3</accession>
<feature type="binding site" evidence="7">
    <location>
        <position position="121"/>
    </location>
    <ligand>
        <name>ATP</name>
        <dbReference type="ChEBI" id="CHEBI:30616"/>
    </ligand>
</feature>
<comment type="function">
    <text evidence="7">Catalyzes the specific phosphorylation of the 3-hydroxyl group of shikimic acid using ATP as a cosubstrate.</text>
</comment>
<evidence type="ECO:0000256" key="2">
    <source>
        <dbReference type="ARBA" id="ARBA00022679"/>
    </source>
</evidence>
<dbReference type="AlphaFoldDB" id="A0A1H2Z0F3"/>
<dbReference type="HAMAP" id="MF_00109">
    <property type="entry name" value="Shikimate_kinase"/>
    <property type="match status" value="1"/>
</dbReference>
<keyword evidence="2 7" id="KW-0808">Transferase</keyword>
<keyword evidence="4 7" id="KW-0418">Kinase</keyword>
<dbReference type="Pfam" id="PF01202">
    <property type="entry name" value="SKI"/>
    <property type="match status" value="1"/>
</dbReference>
<dbReference type="InterPro" id="IPR000623">
    <property type="entry name" value="Shikimate_kinase/TSH1"/>
</dbReference>
<evidence type="ECO:0000313" key="9">
    <source>
        <dbReference type="Proteomes" id="UP000182771"/>
    </source>
</evidence>
<dbReference type="GO" id="GO:0000287">
    <property type="term" value="F:magnesium ion binding"/>
    <property type="evidence" value="ECO:0007669"/>
    <property type="project" value="UniProtKB-UniRule"/>
</dbReference>
<dbReference type="GO" id="GO:0005829">
    <property type="term" value="C:cytosol"/>
    <property type="evidence" value="ECO:0007669"/>
    <property type="project" value="TreeGrafter"/>
</dbReference>
<keyword evidence="7" id="KW-0460">Magnesium</keyword>
<organism evidence="8 9">
    <name type="scientific">Capnocytophaga granulosa</name>
    <dbReference type="NCBI Taxonomy" id="45242"/>
    <lineage>
        <taxon>Bacteria</taxon>
        <taxon>Pseudomonadati</taxon>
        <taxon>Bacteroidota</taxon>
        <taxon>Flavobacteriia</taxon>
        <taxon>Flavobacteriales</taxon>
        <taxon>Flavobacteriaceae</taxon>
        <taxon>Capnocytophaga</taxon>
    </lineage>
</organism>
<dbReference type="OrthoDB" id="9800332at2"/>
<comment type="pathway">
    <text evidence="7">Metabolic intermediate biosynthesis; chorismate biosynthesis; chorismate from D-erythrose 4-phosphate and phosphoenolpyruvate: step 5/7.</text>
</comment>
<evidence type="ECO:0000256" key="1">
    <source>
        <dbReference type="ARBA" id="ARBA00022605"/>
    </source>
</evidence>
<comment type="cofactor">
    <cofactor evidence="7">
        <name>Mg(2+)</name>
        <dbReference type="ChEBI" id="CHEBI:18420"/>
    </cofactor>
    <text evidence="7">Binds 1 Mg(2+) ion per subunit.</text>
</comment>
<comment type="caution">
    <text evidence="7">Lacks conserved residue(s) required for the propagation of feature annotation.</text>
</comment>
<keyword evidence="5 7" id="KW-0067">ATP-binding</keyword>
<dbReference type="Proteomes" id="UP000182771">
    <property type="component" value="Unassembled WGS sequence"/>
</dbReference>
<feature type="binding site" evidence="7">
    <location>
        <position position="16"/>
    </location>
    <ligand>
        <name>Mg(2+)</name>
        <dbReference type="ChEBI" id="CHEBI:18420"/>
    </ligand>
</feature>
<protein>
    <recommendedName>
        <fullName evidence="7">Shikimate kinase</fullName>
        <shortName evidence="7">SK</shortName>
        <ecNumber evidence="7">2.7.1.71</ecNumber>
    </recommendedName>
</protein>
<dbReference type="GO" id="GO:0009073">
    <property type="term" value="P:aromatic amino acid family biosynthetic process"/>
    <property type="evidence" value="ECO:0007669"/>
    <property type="project" value="UniProtKB-KW"/>
</dbReference>
<feature type="binding site" evidence="7">
    <location>
        <position position="34"/>
    </location>
    <ligand>
        <name>substrate</name>
    </ligand>
</feature>
<dbReference type="InterPro" id="IPR027417">
    <property type="entry name" value="P-loop_NTPase"/>
</dbReference>
<dbReference type="SUPFAM" id="SSF52540">
    <property type="entry name" value="P-loop containing nucleoside triphosphate hydrolases"/>
    <property type="match status" value="1"/>
</dbReference>
<keyword evidence="3 7" id="KW-0547">Nucleotide-binding</keyword>